<evidence type="ECO:0000256" key="8">
    <source>
        <dbReference type="ARBA" id="ARBA00022781"/>
    </source>
</evidence>
<evidence type="ECO:0000256" key="4">
    <source>
        <dbReference type="ARBA" id="ARBA00019651"/>
    </source>
</evidence>
<keyword evidence="10 15" id="KW-0406">Ion transport</keyword>
<keyword evidence="12 15" id="KW-0472">Membrane</keyword>
<comment type="function">
    <text evidence="14 15">Mitochondrial membrane ATP synthase (F(1)F(0) ATP synthase or Complex V) produces ATP from ADP in the presence of a proton gradient across the membrane which is generated by electron transport complexes of the respiratory chain. F-type ATPases consist of two structural domains, F(1) - containing the extramembraneous catalytic core and F(0) - containing the membrane proton channel, linked together by a central stalk and a peripheral stalk. During catalysis, ATP synthesis in the catalytic domain of F(1) is coupled via a rotary mechanism of the central stalk subunits to proton translocation. Part of the complex F(0) domain. Minor subunit located with subunit a in the membrane.</text>
</comment>
<keyword evidence="8 15" id="KW-0375">Hydrogen ion transport</keyword>
<comment type="subunit">
    <text evidence="3 15">F-type ATPases have 2 components, CF(1) - the catalytic core - and CF(0) - the membrane proton channel.</text>
</comment>
<evidence type="ECO:0000313" key="16">
    <source>
        <dbReference type="EMBL" id="KAF2139751.1"/>
    </source>
</evidence>
<evidence type="ECO:0000256" key="14">
    <source>
        <dbReference type="ARBA" id="ARBA00024864"/>
    </source>
</evidence>
<organism evidence="16 17">
    <name type="scientific">Aplosporella prunicola CBS 121167</name>
    <dbReference type="NCBI Taxonomy" id="1176127"/>
    <lineage>
        <taxon>Eukaryota</taxon>
        <taxon>Fungi</taxon>
        <taxon>Dikarya</taxon>
        <taxon>Ascomycota</taxon>
        <taxon>Pezizomycotina</taxon>
        <taxon>Dothideomycetes</taxon>
        <taxon>Dothideomycetes incertae sedis</taxon>
        <taxon>Botryosphaeriales</taxon>
        <taxon>Aplosporellaceae</taxon>
        <taxon>Aplosporella</taxon>
    </lineage>
</organism>
<sequence>MSASRMLRPFARALQRQAFAAPAPVRTAAKVAPFTPSYNGKQLSFGQKADAQMAVVYAGMPQLVPFFWVNEATYAFIALPTLIYLFSKYLLPQDVRRMCARLFISKL</sequence>
<dbReference type="PANTHER" id="PTHR36101">
    <property type="entry name" value="ATP SYNTHASE PROTEIN 8"/>
    <property type="match status" value="1"/>
</dbReference>
<comment type="subcellular location">
    <subcellularLocation>
        <location evidence="15">Mitochondrion inner membrane</location>
        <topology evidence="15">Single-pass membrane protein</topology>
    </subcellularLocation>
    <subcellularLocation>
        <location evidence="1">Mitochondrion membrane</location>
        <topology evidence="1">Single-pass membrane protein</topology>
    </subcellularLocation>
</comment>
<evidence type="ECO:0000256" key="3">
    <source>
        <dbReference type="ARBA" id="ARBA00011291"/>
    </source>
</evidence>
<keyword evidence="5 15" id="KW-0813">Transport</keyword>
<dbReference type="AlphaFoldDB" id="A0A6A6BB98"/>
<reference evidence="16" key="1">
    <citation type="journal article" date="2020" name="Stud. Mycol.">
        <title>101 Dothideomycetes genomes: a test case for predicting lifestyles and emergence of pathogens.</title>
        <authorList>
            <person name="Haridas S."/>
            <person name="Albert R."/>
            <person name="Binder M."/>
            <person name="Bloem J."/>
            <person name="Labutti K."/>
            <person name="Salamov A."/>
            <person name="Andreopoulos B."/>
            <person name="Baker S."/>
            <person name="Barry K."/>
            <person name="Bills G."/>
            <person name="Bluhm B."/>
            <person name="Cannon C."/>
            <person name="Castanera R."/>
            <person name="Culley D."/>
            <person name="Daum C."/>
            <person name="Ezra D."/>
            <person name="Gonzalez J."/>
            <person name="Henrissat B."/>
            <person name="Kuo A."/>
            <person name="Liang C."/>
            <person name="Lipzen A."/>
            <person name="Lutzoni F."/>
            <person name="Magnuson J."/>
            <person name="Mondo S."/>
            <person name="Nolan M."/>
            <person name="Ohm R."/>
            <person name="Pangilinan J."/>
            <person name="Park H.-J."/>
            <person name="Ramirez L."/>
            <person name="Alfaro M."/>
            <person name="Sun H."/>
            <person name="Tritt A."/>
            <person name="Yoshinaga Y."/>
            <person name="Zwiers L.-H."/>
            <person name="Turgeon B."/>
            <person name="Goodwin S."/>
            <person name="Spatafora J."/>
            <person name="Crous P."/>
            <person name="Grigoriev I."/>
        </authorList>
    </citation>
    <scope>NUCLEOTIDE SEQUENCE</scope>
    <source>
        <strain evidence="16">CBS 121167</strain>
    </source>
</reference>
<keyword evidence="9 15" id="KW-1133">Transmembrane helix</keyword>
<dbReference type="OrthoDB" id="3916939at2759"/>
<dbReference type="EMBL" id="ML995492">
    <property type="protein sequence ID" value="KAF2139751.1"/>
    <property type="molecule type" value="Genomic_DNA"/>
</dbReference>
<accession>A0A6A6BB98</accession>
<keyword evidence="17" id="KW-1185">Reference proteome</keyword>
<evidence type="ECO:0000256" key="9">
    <source>
        <dbReference type="ARBA" id="ARBA00022989"/>
    </source>
</evidence>
<keyword evidence="13 15" id="KW-0066">ATP synthesis</keyword>
<evidence type="ECO:0000256" key="1">
    <source>
        <dbReference type="ARBA" id="ARBA00004304"/>
    </source>
</evidence>
<evidence type="ECO:0000313" key="17">
    <source>
        <dbReference type="Proteomes" id="UP000799438"/>
    </source>
</evidence>
<dbReference type="GO" id="GO:0046933">
    <property type="term" value="F:proton-transporting ATP synthase activity, rotational mechanism"/>
    <property type="evidence" value="ECO:0007669"/>
    <property type="project" value="TreeGrafter"/>
</dbReference>
<dbReference type="PANTHER" id="PTHR36101:SF1">
    <property type="entry name" value="ATP SYNTHASE PROTEIN 8"/>
    <property type="match status" value="1"/>
</dbReference>
<evidence type="ECO:0000256" key="11">
    <source>
        <dbReference type="ARBA" id="ARBA00023128"/>
    </source>
</evidence>
<dbReference type="GO" id="GO:0045259">
    <property type="term" value="C:proton-transporting ATP synthase complex"/>
    <property type="evidence" value="ECO:0007669"/>
    <property type="project" value="UniProtKB-KW"/>
</dbReference>
<evidence type="ECO:0000256" key="12">
    <source>
        <dbReference type="ARBA" id="ARBA00023136"/>
    </source>
</evidence>
<dbReference type="RefSeq" id="XP_033395464.1">
    <property type="nucleotide sequence ID" value="XM_033537199.1"/>
</dbReference>
<evidence type="ECO:0000256" key="5">
    <source>
        <dbReference type="ARBA" id="ARBA00022448"/>
    </source>
</evidence>
<evidence type="ECO:0000256" key="10">
    <source>
        <dbReference type="ARBA" id="ARBA00023065"/>
    </source>
</evidence>
<dbReference type="Proteomes" id="UP000799438">
    <property type="component" value="Unassembled WGS sequence"/>
</dbReference>
<protein>
    <recommendedName>
        <fullName evidence="4 15">ATP synthase protein 8</fullName>
    </recommendedName>
</protein>
<dbReference type="GO" id="GO:0005743">
    <property type="term" value="C:mitochondrial inner membrane"/>
    <property type="evidence" value="ECO:0007669"/>
    <property type="project" value="UniProtKB-SubCell"/>
</dbReference>
<feature type="transmembrane region" description="Helical" evidence="15">
    <location>
        <begin position="74"/>
        <end position="91"/>
    </location>
</feature>
<evidence type="ECO:0000256" key="2">
    <source>
        <dbReference type="ARBA" id="ARBA00008892"/>
    </source>
</evidence>
<keyword evidence="7 15" id="KW-0812">Transmembrane</keyword>
<dbReference type="Pfam" id="PF05933">
    <property type="entry name" value="Fun_ATP-synt_8"/>
    <property type="match status" value="1"/>
</dbReference>
<evidence type="ECO:0000256" key="7">
    <source>
        <dbReference type="ARBA" id="ARBA00022692"/>
    </source>
</evidence>
<evidence type="ECO:0000256" key="6">
    <source>
        <dbReference type="ARBA" id="ARBA00022547"/>
    </source>
</evidence>
<dbReference type="GeneID" id="54294695"/>
<name>A0A6A6BB98_9PEZI</name>
<evidence type="ECO:0000256" key="15">
    <source>
        <dbReference type="RuleBase" id="RU368038"/>
    </source>
</evidence>
<keyword evidence="6 15" id="KW-0138">CF(0)</keyword>
<comment type="similarity">
    <text evidence="2 15">Belongs to the ATPase protein 8 family.</text>
</comment>
<evidence type="ECO:0000256" key="13">
    <source>
        <dbReference type="ARBA" id="ARBA00023310"/>
    </source>
</evidence>
<proteinExistence type="inferred from homology"/>
<gene>
    <name evidence="16" type="ORF">K452DRAFT_231955</name>
</gene>
<dbReference type="InterPro" id="IPR009230">
    <property type="entry name" value="ATP_synth_su8_fun"/>
</dbReference>
<keyword evidence="11 15" id="KW-0496">Mitochondrion</keyword>